<organism evidence="1 2">
    <name type="scientific">Megalops atlanticus</name>
    <name type="common">Tarpon</name>
    <name type="synonym">Clupea gigantea</name>
    <dbReference type="NCBI Taxonomy" id="7932"/>
    <lineage>
        <taxon>Eukaryota</taxon>
        <taxon>Metazoa</taxon>
        <taxon>Chordata</taxon>
        <taxon>Craniata</taxon>
        <taxon>Vertebrata</taxon>
        <taxon>Euteleostomi</taxon>
        <taxon>Actinopterygii</taxon>
        <taxon>Neopterygii</taxon>
        <taxon>Teleostei</taxon>
        <taxon>Elopiformes</taxon>
        <taxon>Megalopidae</taxon>
        <taxon>Megalops</taxon>
    </lineage>
</organism>
<dbReference type="PANTHER" id="PTHR28653:SF1">
    <property type="entry name" value="ATPASE SWSAP1"/>
    <property type="match status" value="1"/>
</dbReference>
<dbReference type="GO" id="GO:0003697">
    <property type="term" value="F:single-stranded DNA binding"/>
    <property type="evidence" value="ECO:0007669"/>
    <property type="project" value="TreeGrafter"/>
</dbReference>
<dbReference type="Proteomes" id="UP001046870">
    <property type="component" value="Chromosome 19"/>
</dbReference>
<proteinExistence type="predicted"/>
<sequence>MADILALVLKCNCAQLRDNNDRKLTSISGQNALPCMIVGESCNIKTSLLFLTAVTAASELGVRVLFFTPTPFQSLPGLLQDSLACLNPDSLKKITFMYSRSQEELLQDVACLHESVRQAAVPPALLIVDRLDLYLGLQREEQAAAAVHLSALLIDTASFLTRNSEEPCRVIVSFDMERQGQMPWELVAPDPVLSILDRYFSVHCTLDQDRHSGAPSPPGEPGDAWQIYFSGAGNTVANSGSNQGDQILGCLWKLTIRPNGTMEFSPTSMESCVN</sequence>
<gene>
    <name evidence="1" type="ORF">MATL_G00209120</name>
</gene>
<evidence type="ECO:0000313" key="1">
    <source>
        <dbReference type="EMBL" id="KAG7459299.1"/>
    </source>
</evidence>
<reference evidence="1" key="1">
    <citation type="submission" date="2021-01" db="EMBL/GenBank/DDBJ databases">
        <authorList>
            <person name="Zahm M."/>
            <person name="Roques C."/>
            <person name="Cabau C."/>
            <person name="Klopp C."/>
            <person name="Donnadieu C."/>
            <person name="Jouanno E."/>
            <person name="Lampietro C."/>
            <person name="Louis A."/>
            <person name="Herpin A."/>
            <person name="Echchiki A."/>
            <person name="Berthelot C."/>
            <person name="Parey E."/>
            <person name="Roest-Crollius H."/>
            <person name="Braasch I."/>
            <person name="Postlethwait J."/>
            <person name="Bobe J."/>
            <person name="Montfort J."/>
            <person name="Bouchez O."/>
            <person name="Begum T."/>
            <person name="Mejri S."/>
            <person name="Adams A."/>
            <person name="Chen W.-J."/>
            <person name="Guiguen Y."/>
        </authorList>
    </citation>
    <scope>NUCLEOTIDE SEQUENCE</scope>
    <source>
        <strain evidence="1">YG-15Mar2019-1</strain>
        <tissue evidence="1">Brain</tissue>
    </source>
</reference>
<dbReference type="AlphaFoldDB" id="A0A9D3PFG2"/>
<protein>
    <recommendedName>
        <fullName evidence="3">SWIM-type zinc finger 7 associated protein 1</fullName>
    </recommendedName>
</protein>
<dbReference type="GO" id="GO:0097196">
    <property type="term" value="C:Shu complex"/>
    <property type="evidence" value="ECO:0007669"/>
    <property type="project" value="TreeGrafter"/>
</dbReference>
<accession>A0A9D3PFG2</accession>
<comment type="caution">
    <text evidence="1">The sequence shown here is derived from an EMBL/GenBank/DDBJ whole genome shotgun (WGS) entry which is preliminary data.</text>
</comment>
<name>A0A9D3PFG2_MEGAT</name>
<dbReference type="PANTHER" id="PTHR28653">
    <property type="match status" value="1"/>
</dbReference>
<evidence type="ECO:0000313" key="2">
    <source>
        <dbReference type="Proteomes" id="UP001046870"/>
    </source>
</evidence>
<dbReference type="OrthoDB" id="67296at2759"/>
<evidence type="ECO:0008006" key="3">
    <source>
        <dbReference type="Google" id="ProtNLM"/>
    </source>
</evidence>
<keyword evidence="2" id="KW-1185">Reference proteome</keyword>
<dbReference type="GO" id="GO:0000724">
    <property type="term" value="P:double-strand break repair via homologous recombination"/>
    <property type="evidence" value="ECO:0007669"/>
    <property type="project" value="TreeGrafter"/>
</dbReference>
<dbReference type="EMBL" id="JAFDVH010000019">
    <property type="protein sequence ID" value="KAG7459299.1"/>
    <property type="molecule type" value="Genomic_DNA"/>
</dbReference>